<evidence type="ECO:0000256" key="1">
    <source>
        <dbReference type="ARBA" id="ARBA00001946"/>
    </source>
</evidence>
<dbReference type="PANTHER" id="PTHR43046">
    <property type="entry name" value="GDP-MANNOSE MANNOSYL HYDROLASE"/>
    <property type="match status" value="1"/>
</dbReference>
<accession>A0A917FW75</accession>
<dbReference type="RefSeq" id="WP_188532209.1">
    <property type="nucleotide sequence ID" value="NZ_BMGR01000011.1"/>
</dbReference>
<dbReference type="AlphaFoldDB" id="A0A917FW75"/>
<feature type="domain" description="Nudix hydrolase" evidence="3">
    <location>
        <begin position="66"/>
        <end position="194"/>
    </location>
</feature>
<keyword evidence="5" id="KW-1185">Reference proteome</keyword>
<dbReference type="Proteomes" id="UP000644756">
    <property type="component" value="Unassembled WGS sequence"/>
</dbReference>
<protein>
    <submittedName>
        <fullName evidence="4">ADP-ribose pyrophosphatase</fullName>
    </submittedName>
</protein>
<dbReference type="GO" id="GO:0016787">
    <property type="term" value="F:hydrolase activity"/>
    <property type="evidence" value="ECO:0007669"/>
    <property type="project" value="UniProtKB-KW"/>
</dbReference>
<comment type="caution">
    <text evidence="4">The sequence shown here is derived from an EMBL/GenBank/DDBJ whole genome shotgun (WGS) entry which is preliminary data.</text>
</comment>
<keyword evidence="2" id="KW-0378">Hydrolase</keyword>
<dbReference type="SUPFAM" id="SSF55811">
    <property type="entry name" value="Nudix"/>
    <property type="match status" value="1"/>
</dbReference>
<dbReference type="PANTHER" id="PTHR43046:SF16">
    <property type="entry name" value="ADP-RIBOSE PYROPHOSPHATASE YJHB-RELATED"/>
    <property type="match status" value="1"/>
</dbReference>
<dbReference type="InterPro" id="IPR059176">
    <property type="entry name" value="UDP-X_N"/>
</dbReference>
<evidence type="ECO:0000313" key="4">
    <source>
        <dbReference type="EMBL" id="GGG13791.1"/>
    </source>
</evidence>
<dbReference type="Pfam" id="PF00293">
    <property type="entry name" value="NUDIX"/>
    <property type="match status" value="1"/>
</dbReference>
<dbReference type="Pfam" id="PF12535">
    <property type="entry name" value="Nudix_N"/>
    <property type="match status" value="1"/>
</dbReference>
<dbReference type="EMBL" id="BMGR01000011">
    <property type="protein sequence ID" value="GGG13791.1"/>
    <property type="molecule type" value="Genomic_DNA"/>
</dbReference>
<evidence type="ECO:0000313" key="5">
    <source>
        <dbReference type="Proteomes" id="UP000644756"/>
    </source>
</evidence>
<evidence type="ECO:0000256" key="2">
    <source>
        <dbReference type="ARBA" id="ARBA00022801"/>
    </source>
</evidence>
<proteinExistence type="predicted"/>
<comment type="cofactor">
    <cofactor evidence="1">
        <name>Mg(2+)</name>
        <dbReference type="ChEBI" id="CHEBI:18420"/>
    </cofactor>
</comment>
<evidence type="ECO:0000259" key="3">
    <source>
        <dbReference type="PROSITE" id="PS51462"/>
    </source>
</evidence>
<dbReference type="InterPro" id="IPR015797">
    <property type="entry name" value="NUDIX_hydrolase-like_dom_sf"/>
</dbReference>
<dbReference type="InterPro" id="IPR000086">
    <property type="entry name" value="NUDIX_hydrolase_dom"/>
</dbReference>
<dbReference type="Gene3D" id="3.90.79.10">
    <property type="entry name" value="Nucleoside Triphosphate Pyrophosphohydrolase"/>
    <property type="match status" value="1"/>
</dbReference>
<gene>
    <name evidence="4" type="ORF">GCM10010916_33380</name>
</gene>
<sequence>MQLKWLEWAKQIQAISQVGLAYSKDIYDLERFEQLRALSIEILNEYTEVETEKLKSLFASEIGYATPKVDIRGVVFKDGKLLMVKEKEDGAWSLPGGWADIGLSPKEVAVKEIKEESGYDVEPIRLLGIVDKKFHDHPPSPFHVYKIFILCGIIGGEAMEGMETLAVKFFEEDQLPHLSTERNTKKQIHKLFELYRDSKSEIMFD</sequence>
<dbReference type="Gene3D" id="6.10.250.1120">
    <property type="match status" value="1"/>
</dbReference>
<reference evidence="4" key="1">
    <citation type="journal article" date="2014" name="Int. J. Syst. Evol. Microbiol.">
        <title>Complete genome sequence of Corynebacterium casei LMG S-19264T (=DSM 44701T), isolated from a smear-ripened cheese.</title>
        <authorList>
            <consortium name="US DOE Joint Genome Institute (JGI-PGF)"/>
            <person name="Walter F."/>
            <person name="Albersmeier A."/>
            <person name="Kalinowski J."/>
            <person name="Ruckert C."/>
        </authorList>
    </citation>
    <scope>NUCLEOTIDE SEQUENCE</scope>
    <source>
        <strain evidence="4">CGMCC 1.12987</strain>
    </source>
</reference>
<name>A0A917FW75_9BACL</name>
<dbReference type="CDD" id="cd04672">
    <property type="entry name" value="NUDIX_CDP-Chase_like"/>
    <property type="match status" value="1"/>
</dbReference>
<reference evidence="4" key="2">
    <citation type="submission" date="2020-09" db="EMBL/GenBank/DDBJ databases">
        <authorList>
            <person name="Sun Q."/>
            <person name="Zhou Y."/>
        </authorList>
    </citation>
    <scope>NUCLEOTIDE SEQUENCE</scope>
    <source>
        <strain evidence="4">CGMCC 1.12987</strain>
    </source>
</reference>
<organism evidence="4 5">
    <name type="scientific">Paenibacillus abyssi</name>
    <dbReference type="NCBI Taxonomy" id="1340531"/>
    <lineage>
        <taxon>Bacteria</taxon>
        <taxon>Bacillati</taxon>
        <taxon>Bacillota</taxon>
        <taxon>Bacilli</taxon>
        <taxon>Bacillales</taxon>
        <taxon>Paenibacillaceae</taxon>
        <taxon>Paenibacillus</taxon>
    </lineage>
</organism>
<dbReference type="PROSITE" id="PS51462">
    <property type="entry name" value="NUDIX"/>
    <property type="match status" value="1"/>
</dbReference>